<accession>A0A1W6JN39</accession>
<reference evidence="2 3" key="1">
    <citation type="journal article" date="2017" name="Viruses">
        <title>Phage Biodiversity in Artisanal Cheese Wheys Reflects the Complexity of the Fermentation Process.</title>
        <authorList>
            <person name="Mahony J."/>
            <person name="Moscarelli A."/>
            <person name="Kelleher P."/>
            <person name="Lugli G.A."/>
            <person name="Ventura M."/>
            <person name="Settanni L."/>
            <person name="van Sinderen D."/>
        </authorList>
    </citation>
    <scope>NUCLEOTIDE SEQUENCE [LARGE SCALE GENOMIC DNA]</scope>
</reference>
<protein>
    <submittedName>
        <fullName evidence="2">Uncharacterized protein</fullName>
    </submittedName>
</protein>
<dbReference type="EMBL" id="KY554777">
    <property type="protein sequence ID" value="ARM67615.1"/>
    <property type="molecule type" value="Genomic_DNA"/>
</dbReference>
<evidence type="ECO:0000256" key="1">
    <source>
        <dbReference type="SAM" id="Phobius"/>
    </source>
</evidence>
<proteinExistence type="predicted"/>
<sequence length="39" mass="4275">MKEKHHNNIINGGSLKGTLFLGLALIAVIAFKILIINQM</sequence>
<name>A0A1W6JN39_9CAUD</name>
<keyword evidence="1" id="KW-0812">Transmembrane</keyword>
<evidence type="ECO:0000313" key="3">
    <source>
        <dbReference type="Proteomes" id="UP000224987"/>
    </source>
</evidence>
<keyword evidence="1" id="KW-1133">Transmembrane helix</keyword>
<organism evidence="2 3">
    <name type="scientific">Lactococcus phage LW81</name>
    <dbReference type="NCBI Taxonomy" id="1965482"/>
    <lineage>
        <taxon>Viruses</taxon>
        <taxon>Duplodnaviria</taxon>
        <taxon>Heunggongvirae</taxon>
        <taxon>Uroviricota</taxon>
        <taxon>Caudoviricetes</taxon>
        <taxon>Audreyjarvisvirus</taxon>
        <taxon>Audreyjarvisvirus LW81</taxon>
    </lineage>
</organism>
<keyword evidence="1" id="KW-0472">Membrane</keyword>
<feature type="transmembrane region" description="Helical" evidence="1">
    <location>
        <begin position="17"/>
        <end position="35"/>
    </location>
</feature>
<evidence type="ECO:0000313" key="2">
    <source>
        <dbReference type="EMBL" id="ARM67615.1"/>
    </source>
</evidence>
<dbReference type="Proteomes" id="UP000224987">
    <property type="component" value="Segment"/>
</dbReference>
<gene>
    <name evidence="2" type="ORF">LW81_045</name>
</gene>
<keyword evidence="3" id="KW-1185">Reference proteome</keyword>